<proteinExistence type="predicted"/>
<protein>
    <submittedName>
        <fullName evidence="1">Uncharacterized protein</fullName>
    </submittedName>
</protein>
<organism evidence="1 2">
    <name type="scientific">Colocasia esculenta</name>
    <name type="common">Wild taro</name>
    <name type="synonym">Arum esculentum</name>
    <dbReference type="NCBI Taxonomy" id="4460"/>
    <lineage>
        <taxon>Eukaryota</taxon>
        <taxon>Viridiplantae</taxon>
        <taxon>Streptophyta</taxon>
        <taxon>Embryophyta</taxon>
        <taxon>Tracheophyta</taxon>
        <taxon>Spermatophyta</taxon>
        <taxon>Magnoliopsida</taxon>
        <taxon>Liliopsida</taxon>
        <taxon>Araceae</taxon>
        <taxon>Aroideae</taxon>
        <taxon>Colocasieae</taxon>
        <taxon>Colocasia</taxon>
    </lineage>
</organism>
<dbReference type="Proteomes" id="UP000652761">
    <property type="component" value="Unassembled WGS sequence"/>
</dbReference>
<name>A0A843WJR6_COLES</name>
<dbReference type="EMBL" id="NMUH01004570">
    <property type="protein sequence ID" value="MQM10079.1"/>
    <property type="molecule type" value="Genomic_DNA"/>
</dbReference>
<dbReference type="AlphaFoldDB" id="A0A843WJR6"/>
<gene>
    <name evidence="1" type="ORF">Taro_042969</name>
</gene>
<evidence type="ECO:0000313" key="2">
    <source>
        <dbReference type="Proteomes" id="UP000652761"/>
    </source>
</evidence>
<evidence type="ECO:0000313" key="1">
    <source>
        <dbReference type="EMBL" id="MQM10079.1"/>
    </source>
</evidence>
<sequence>MFHISESPRCTPLDYSVWCFTEVFFFLLGTWHRHVFVYPSQSPSADLLIEGNAEVGCVDSLMIYFIFSSNSRRRPTLRRMLGTTQSCFPATRRCRRCAFVNETETGEGDYFKRSPLKSSSWQESASMEDVIRMPCDVHENGFEEPHALISPKNAS</sequence>
<comment type="caution">
    <text evidence="1">The sequence shown here is derived from an EMBL/GenBank/DDBJ whole genome shotgun (WGS) entry which is preliminary data.</text>
</comment>
<keyword evidence="2" id="KW-1185">Reference proteome</keyword>
<accession>A0A843WJR6</accession>
<reference evidence="1" key="1">
    <citation type="submission" date="2017-07" db="EMBL/GenBank/DDBJ databases">
        <title>Taro Niue Genome Assembly and Annotation.</title>
        <authorList>
            <person name="Atibalentja N."/>
            <person name="Keating K."/>
            <person name="Fields C.J."/>
        </authorList>
    </citation>
    <scope>NUCLEOTIDE SEQUENCE</scope>
    <source>
        <strain evidence="1">Niue_2</strain>
        <tissue evidence="1">Leaf</tissue>
    </source>
</reference>